<evidence type="ECO:0000259" key="2">
    <source>
        <dbReference type="PROSITE" id="PS50106"/>
    </source>
</evidence>
<dbReference type="InterPro" id="IPR001478">
    <property type="entry name" value="PDZ"/>
</dbReference>
<feature type="compositionally biased region" description="Polar residues" evidence="1">
    <location>
        <begin position="201"/>
        <end position="218"/>
    </location>
</feature>
<feature type="compositionally biased region" description="Low complexity" evidence="1">
    <location>
        <begin position="730"/>
        <end position="741"/>
    </location>
</feature>
<evidence type="ECO:0000313" key="4">
    <source>
        <dbReference type="Proteomes" id="UP000472267"/>
    </source>
</evidence>
<proteinExistence type="predicted"/>
<feature type="compositionally biased region" description="Polar residues" evidence="1">
    <location>
        <begin position="371"/>
        <end position="380"/>
    </location>
</feature>
<feature type="compositionally biased region" description="Polar residues" evidence="1">
    <location>
        <begin position="640"/>
        <end position="658"/>
    </location>
</feature>
<feature type="region of interest" description="Disordered" evidence="1">
    <location>
        <begin position="629"/>
        <end position="754"/>
    </location>
</feature>
<evidence type="ECO:0000313" key="3">
    <source>
        <dbReference type="Ensembl" id="ENSSFAP00005049470.1"/>
    </source>
</evidence>
<dbReference type="SMART" id="SM00228">
    <property type="entry name" value="PDZ"/>
    <property type="match status" value="2"/>
</dbReference>
<reference evidence="3" key="1">
    <citation type="submission" date="2019-06" db="EMBL/GenBank/DDBJ databases">
        <authorList>
            <consortium name="Wellcome Sanger Institute Data Sharing"/>
        </authorList>
    </citation>
    <scope>NUCLEOTIDE SEQUENCE [LARGE SCALE GENOMIC DNA]</scope>
</reference>
<dbReference type="GO" id="GO:0042609">
    <property type="term" value="F:CD4 receptor binding"/>
    <property type="evidence" value="ECO:0007669"/>
    <property type="project" value="TreeGrafter"/>
</dbReference>
<feature type="region of interest" description="Disordered" evidence="1">
    <location>
        <begin position="137"/>
        <end position="166"/>
    </location>
</feature>
<feature type="region of interest" description="Disordered" evidence="1">
    <location>
        <begin position="1"/>
        <end position="125"/>
    </location>
</feature>
<dbReference type="GO" id="GO:0005125">
    <property type="term" value="F:cytokine activity"/>
    <property type="evidence" value="ECO:0007669"/>
    <property type="project" value="InterPro"/>
</dbReference>
<dbReference type="InterPro" id="IPR036034">
    <property type="entry name" value="PDZ_sf"/>
</dbReference>
<feature type="region of interest" description="Disordered" evidence="1">
    <location>
        <begin position="772"/>
        <end position="808"/>
    </location>
</feature>
<feature type="domain" description="PDZ" evidence="2">
    <location>
        <begin position="1002"/>
        <end position="1070"/>
    </location>
</feature>
<dbReference type="AlphaFoldDB" id="A0A672J8U3"/>
<dbReference type="InterPro" id="IPR055287">
    <property type="entry name" value="IL-16-like"/>
</dbReference>
<organism evidence="3 4">
    <name type="scientific">Salarias fasciatus</name>
    <name type="common">Jewelled blenny</name>
    <name type="synonym">Blennius fasciatus</name>
    <dbReference type="NCBI Taxonomy" id="181472"/>
    <lineage>
        <taxon>Eukaryota</taxon>
        <taxon>Metazoa</taxon>
        <taxon>Chordata</taxon>
        <taxon>Craniata</taxon>
        <taxon>Vertebrata</taxon>
        <taxon>Euteleostomi</taxon>
        <taxon>Actinopterygii</taxon>
        <taxon>Neopterygii</taxon>
        <taxon>Teleostei</taxon>
        <taxon>Neoteleostei</taxon>
        <taxon>Acanthomorphata</taxon>
        <taxon>Ovalentaria</taxon>
        <taxon>Blenniimorphae</taxon>
        <taxon>Blenniiformes</taxon>
        <taxon>Blennioidei</taxon>
        <taxon>Blenniidae</taxon>
        <taxon>Salariinae</taxon>
        <taxon>Salarias</taxon>
    </lineage>
</organism>
<feature type="compositionally biased region" description="Polar residues" evidence="1">
    <location>
        <begin position="256"/>
        <end position="267"/>
    </location>
</feature>
<accession>A0A672J8U3</accession>
<evidence type="ECO:0000256" key="1">
    <source>
        <dbReference type="SAM" id="MobiDB-lite"/>
    </source>
</evidence>
<feature type="region of interest" description="Disordered" evidence="1">
    <location>
        <begin position="369"/>
        <end position="388"/>
    </location>
</feature>
<feature type="region of interest" description="Disordered" evidence="1">
    <location>
        <begin position="245"/>
        <end position="279"/>
    </location>
</feature>
<sequence>MDLSLLPSAVSQYKQRSRPHFTVRSASSPSYSLNRRPGLRKRETAVESGGSGRYGSGVTINPRNTEDTTSAVSTGSHRHVKDQCEEREPSGDTATVGLTQNITADQTVPETSTDQSENLPLEIRGRTELKRSNLVNRSKSVDWRTREKSPDRSTNADIPALSPKRDTIMCRRASSVMERRNEVEEHIAGRAHVSPTFPKCGSNSLPSRWRSLTTPDSKNTNRHPSLELTSGQSIIERIEKLLSSAGLGKTEEDNSVSDSSTDSQQKYGKTAGGTFPRRFSAGDFNCPVRSWMPPIWTQKENNKTLPSPPRSSSQERPLGSHWQGQAWTKHTDGGGVTWRKGFVDSGTRSLDRARSKNTIAAQIRAARATAGISSTQQPNDLSGEASHSDLANRLRERRASGSKIDSWVHFGDDKRDSYRLNGVMKERIGRVREEHKESDEDMKERNELKSSTLDEVFETSQKITLKVFERKKLSDKLPAASSASVKNKINQFEALTQNAQGSETNQVWMSRRTYSVPAQLSRLHDGVKKSTSAKDIDGLRHRSEGLKEGCEAGGRSMRTTTKFATGRSLSVDEVGLKLMQKESGERDAAMEVEGNVFDHYSKLKNTLEIPLNEGAQRKRRQFFIDEQDFVKVSSPEEQSRTSGTAQDAPSSQPPSDVSTGEKKRISSGPASPGSDNDKTPTNTPDHSPFIPPQTQQDATPRADSQNKSAFVFTQETNLPDPSDTPPLPGPLTTSSPVSLPDFIPPEVTKSNPRGRKQLLDLDAWITGLNPEFKGWNYDEEDSDESTEKDDDSNYDSDSGESSVTITSSQSDRKSFSVNLADLCNFTGTEYESDDSDDWQSVSRRSASLSSDVSALSYVSLMPAEELDQLLENVRSIGNNTLQDYNDVQVVVLHKDVGVGLGFSLAGGVDQSKPITVHKVFHSGVAAKEGSIREGDRVLSINGTALQDTAHWEALRVLRRAKTREMGVVVLKRDDATGPPKRGVQGKSQAPPPTQCHSGQRVCVQLQKNSRDLGFSLEGGADSSEGNRPLTVQKVFLGGPVDKVQSGDEVLEIQGRSVVGMRRLEAWTLIRTLPSGPVDVVLCRHPET</sequence>
<feature type="compositionally biased region" description="Basic and acidic residues" evidence="1">
    <location>
        <begin position="139"/>
        <end position="151"/>
    </location>
</feature>
<dbReference type="PROSITE" id="PS50106">
    <property type="entry name" value="PDZ"/>
    <property type="match status" value="2"/>
</dbReference>
<dbReference type="OMA" id="SHKHPET"/>
<feature type="compositionally biased region" description="Polar residues" evidence="1">
    <location>
        <begin position="799"/>
        <end position="808"/>
    </location>
</feature>
<feature type="region of interest" description="Disordered" evidence="1">
    <location>
        <begin position="187"/>
        <end position="231"/>
    </location>
</feature>
<feature type="compositionally biased region" description="Basic and acidic residues" evidence="1">
    <location>
        <begin position="81"/>
        <end position="90"/>
    </location>
</feature>
<feature type="compositionally biased region" description="Polar residues" evidence="1">
    <location>
        <begin position="92"/>
        <end position="118"/>
    </location>
</feature>
<feature type="compositionally biased region" description="Polar residues" evidence="1">
    <location>
        <begin position="58"/>
        <end position="75"/>
    </location>
</feature>
<reference evidence="3" key="2">
    <citation type="submission" date="2025-08" db="UniProtKB">
        <authorList>
            <consortium name="Ensembl"/>
        </authorList>
    </citation>
    <scope>IDENTIFICATION</scope>
</reference>
<dbReference type="OrthoDB" id="42382at2759"/>
<dbReference type="Proteomes" id="UP000472267">
    <property type="component" value="Chromosome 11"/>
</dbReference>
<dbReference type="PANTHER" id="PTHR48484:SF1">
    <property type="entry name" value="DENTIN SIALOPHOSPHOPROTEIN"/>
    <property type="match status" value="1"/>
</dbReference>
<feature type="compositionally biased region" description="Acidic residues" evidence="1">
    <location>
        <begin position="777"/>
        <end position="798"/>
    </location>
</feature>
<protein>
    <submittedName>
        <fullName evidence="3">PDZ domain-containing protein 2-like</fullName>
    </submittedName>
</protein>
<keyword evidence="4" id="KW-1185">Reference proteome</keyword>
<dbReference type="CDD" id="cd06762">
    <property type="entry name" value="PDZ6_PDZD2-PDZ3_hPro-IL-16-like"/>
    <property type="match status" value="1"/>
</dbReference>
<name>A0A672J8U3_SALFA</name>
<feature type="region of interest" description="Disordered" evidence="1">
    <location>
        <begin position="295"/>
        <end position="333"/>
    </location>
</feature>
<dbReference type="Gene3D" id="2.30.42.10">
    <property type="match status" value="2"/>
</dbReference>
<feature type="region of interest" description="Disordered" evidence="1">
    <location>
        <begin position="973"/>
        <end position="997"/>
    </location>
</feature>
<dbReference type="Pfam" id="PF00595">
    <property type="entry name" value="PDZ"/>
    <property type="match status" value="2"/>
</dbReference>
<dbReference type="InParanoid" id="A0A672J8U3"/>
<gene>
    <name evidence="3" type="primary">si:dkey-92i15.4</name>
</gene>
<feature type="compositionally biased region" description="Polar residues" evidence="1">
    <location>
        <begin position="692"/>
        <end position="717"/>
    </location>
</feature>
<feature type="domain" description="PDZ" evidence="2">
    <location>
        <begin position="889"/>
        <end position="960"/>
    </location>
</feature>
<reference evidence="3" key="3">
    <citation type="submission" date="2025-09" db="UniProtKB">
        <authorList>
            <consortium name="Ensembl"/>
        </authorList>
    </citation>
    <scope>IDENTIFICATION</scope>
</reference>
<dbReference type="GO" id="GO:0030595">
    <property type="term" value="P:leukocyte chemotaxis"/>
    <property type="evidence" value="ECO:0007669"/>
    <property type="project" value="TreeGrafter"/>
</dbReference>
<dbReference type="Ensembl" id="ENSSFAT00005051097.1">
    <property type="protein sequence ID" value="ENSSFAP00005049470.1"/>
    <property type="gene ID" value="ENSSFAG00005023931.1"/>
</dbReference>
<dbReference type="PANTHER" id="PTHR48484">
    <property type="entry name" value="PRO-INTERLEUKIN-16"/>
    <property type="match status" value="1"/>
</dbReference>
<dbReference type="SUPFAM" id="SSF50156">
    <property type="entry name" value="PDZ domain-like"/>
    <property type="match status" value="2"/>
</dbReference>
<feature type="compositionally biased region" description="Polar residues" evidence="1">
    <location>
        <begin position="24"/>
        <end position="33"/>
    </location>
</feature>
<dbReference type="GO" id="GO:0050930">
    <property type="term" value="P:induction of positive chemotaxis"/>
    <property type="evidence" value="ECO:0007669"/>
    <property type="project" value="InterPro"/>
</dbReference>